<dbReference type="Pfam" id="PF13514">
    <property type="entry name" value="AAA_27"/>
    <property type="match status" value="1"/>
</dbReference>
<dbReference type="PANTHER" id="PTHR41259">
    <property type="entry name" value="DOUBLE-STRAND BREAK REPAIR RAD50 ATPASE, PUTATIVE-RELATED"/>
    <property type="match status" value="1"/>
</dbReference>
<proteinExistence type="predicted"/>
<keyword evidence="5" id="KW-1185">Reference proteome</keyword>
<feature type="coiled-coil region" evidence="1">
    <location>
        <begin position="487"/>
        <end position="528"/>
    </location>
</feature>
<dbReference type="EMBL" id="SJPW01000006">
    <property type="protein sequence ID" value="TWU48784.1"/>
    <property type="molecule type" value="Genomic_DNA"/>
</dbReference>
<sequence>MRIRRLDLIRIGPFTNRALTFEQGEYGFHLIYGPNEGGKSSSLRALKQWLFGIRGERSCRDDFVHTHNELRIGGVIEADNGERLHCIRRKGGAKSLRDANDKAIIEPDRLSDFLHRITQDQFETQFGIDLQQLVSGGHAIVAGGGDVGGSLFAAGAGAASVGAVGKWVDGECERLLKSSGTRPAINAALIAYNEAQKVVSEKSTPSKQWQSLNDSLESTIAKRRELDESIVRLESQRERLNRISHALPTISSLKDSRNALTEVADAPRLRKDFANVRIASTSALAAAESTLALAQQELVSVDARIKTLDVPQSLLDHASAIGNLYKNHERYLDWVRTCPELKSERKSLEARTERALRELGRDPKSDDADDVRIGTANRVQIHELAEQRLALMQSVLDAEQELSEKQRTLETIQSELSELPPAVDVRSLRLAIDAALKMGDCESQLLTKESKLSELADRGIREINRLPLWQGSIEELESLPVPSIDSVARFESEIRVADQSITQLRAESEDLEDKIADAQSQLSKLQLNQDVPTEGELDQVRSERDASWAVLSAAFDAAGDKGSRPEERVIAQYEALVRKSDELSDRLRREGERVAEKTRWIADSSRWKQSLEQRRTRLASAEADRQNTVSDWRELWLLANIDPISPVEMRQWLDQYRKLCELAVQIREQSLTCDHDRESIQQHRTELANQLSQRGIAVDSAASLASLLDMACDRCKAFEAVESRRGQWTERVGQVKHEHSLAKKRLDEAEARKTLWQSQWRDAVQVLDGNADLTATQAMAMLQAIDQVVVDIDQAAELTRRWTNQHDQIEAYDESVASLIERLGLELGDISVHQTVTDLHDRLVRAREQKATRDSLMVQRDGIEKQFSLARQSISAETAILEDLCAEARCNSVDDLLDVERGALRRIAIEQDIATFEKQIRQWTQGTDLDSFITEAEAEDPDSLSPRMAQLVDEIDDAKSRREAYSESIGGQQTDLDRIDGSAEATKANEDAEVALTQVRDHAEEYCRMKLASVILKRAVKRYREQNQGPVLQRASELFAELTLGAFRGLRSDYSDAGEPVLVGVRGAAVDSNDVASESLVTVDGMSEGTCDQLFLSLRIASLELYLERNPPVPFVVDDILVKFDDARSAAALRVLAALSKKTQVIMFTHHQHLIDVARQSVAADALFVQSLDDSYESVATASPDQAKSTVSKSKPVPAKPAKKKRAEKSGKNPPPVGELF</sequence>
<comment type="caution">
    <text evidence="4">The sequence shown here is derived from an EMBL/GenBank/DDBJ whole genome shotgun (WGS) entry which is preliminary data.</text>
</comment>
<reference evidence="4 5" key="1">
    <citation type="submission" date="2019-02" db="EMBL/GenBank/DDBJ databases">
        <title>Deep-cultivation of Planctomycetes and their phenomic and genomic characterization uncovers novel biology.</title>
        <authorList>
            <person name="Wiegand S."/>
            <person name="Jogler M."/>
            <person name="Boedeker C."/>
            <person name="Pinto D."/>
            <person name="Vollmers J."/>
            <person name="Rivas-Marin E."/>
            <person name="Kohn T."/>
            <person name="Peeters S.H."/>
            <person name="Heuer A."/>
            <person name="Rast P."/>
            <person name="Oberbeckmann S."/>
            <person name="Bunk B."/>
            <person name="Jeske O."/>
            <person name="Meyerdierks A."/>
            <person name="Storesund J.E."/>
            <person name="Kallscheuer N."/>
            <person name="Luecker S."/>
            <person name="Lage O.M."/>
            <person name="Pohl T."/>
            <person name="Merkel B.J."/>
            <person name="Hornburger P."/>
            <person name="Mueller R.-W."/>
            <person name="Bruemmer F."/>
            <person name="Labrenz M."/>
            <person name="Spormann A.M."/>
            <person name="Op Den Camp H."/>
            <person name="Overmann J."/>
            <person name="Amann R."/>
            <person name="Jetten M.S.M."/>
            <person name="Mascher T."/>
            <person name="Medema M.H."/>
            <person name="Devos D.P."/>
            <person name="Kaster A.-K."/>
            <person name="Ovreas L."/>
            <person name="Rohde M."/>
            <person name="Galperin M.Y."/>
            <person name="Jogler C."/>
        </authorList>
    </citation>
    <scope>NUCLEOTIDE SEQUENCE [LARGE SCALE GENOMIC DNA]</scope>
    <source>
        <strain evidence="4 5">Poly51</strain>
    </source>
</reference>
<dbReference type="Proteomes" id="UP000318288">
    <property type="component" value="Unassembled WGS sequence"/>
</dbReference>
<name>A0A5C6EJQ8_9BACT</name>
<protein>
    <recommendedName>
        <fullName evidence="3">YhaN AAA domain-containing protein</fullName>
    </recommendedName>
</protein>
<evidence type="ECO:0000313" key="5">
    <source>
        <dbReference type="Proteomes" id="UP000318288"/>
    </source>
</evidence>
<dbReference type="InterPro" id="IPR038734">
    <property type="entry name" value="YhaN_AAA"/>
</dbReference>
<evidence type="ECO:0000313" key="4">
    <source>
        <dbReference type="EMBL" id="TWU48784.1"/>
    </source>
</evidence>
<dbReference type="Gene3D" id="3.40.50.300">
    <property type="entry name" value="P-loop containing nucleotide triphosphate hydrolases"/>
    <property type="match status" value="2"/>
</dbReference>
<organism evidence="4 5">
    <name type="scientific">Rubripirellula tenax</name>
    <dbReference type="NCBI Taxonomy" id="2528015"/>
    <lineage>
        <taxon>Bacteria</taxon>
        <taxon>Pseudomonadati</taxon>
        <taxon>Planctomycetota</taxon>
        <taxon>Planctomycetia</taxon>
        <taxon>Pirellulales</taxon>
        <taxon>Pirellulaceae</taxon>
        <taxon>Rubripirellula</taxon>
    </lineage>
</organism>
<dbReference type="RefSeq" id="WP_146460338.1">
    <property type="nucleotide sequence ID" value="NZ_SJPW01000006.1"/>
</dbReference>
<evidence type="ECO:0000259" key="3">
    <source>
        <dbReference type="Pfam" id="PF13514"/>
    </source>
</evidence>
<feature type="coiled-coil region" evidence="1">
    <location>
        <begin position="216"/>
        <end position="243"/>
    </location>
</feature>
<accession>A0A5C6EJQ8</accession>
<dbReference type="PANTHER" id="PTHR41259:SF1">
    <property type="entry name" value="DOUBLE-STRAND BREAK REPAIR RAD50 ATPASE, PUTATIVE-RELATED"/>
    <property type="match status" value="1"/>
</dbReference>
<gene>
    <name evidence="4" type="ORF">Poly51_46880</name>
</gene>
<feature type="region of interest" description="Disordered" evidence="2">
    <location>
        <begin position="1179"/>
        <end position="1221"/>
    </location>
</feature>
<feature type="coiled-coil region" evidence="1">
    <location>
        <begin position="338"/>
        <end position="415"/>
    </location>
</feature>
<feature type="compositionally biased region" description="Low complexity" evidence="2">
    <location>
        <begin position="1187"/>
        <end position="1197"/>
    </location>
</feature>
<evidence type="ECO:0000256" key="2">
    <source>
        <dbReference type="SAM" id="MobiDB-lite"/>
    </source>
</evidence>
<evidence type="ECO:0000256" key="1">
    <source>
        <dbReference type="SAM" id="Coils"/>
    </source>
</evidence>
<dbReference type="AlphaFoldDB" id="A0A5C6EJQ8"/>
<dbReference type="SUPFAM" id="SSF52540">
    <property type="entry name" value="P-loop containing nucleoside triphosphate hydrolases"/>
    <property type="match status" value="1"/>
</dbReference>
<keyword evidence="1" id="KW-0175">Coiled coil</keyword>
<feature type="domain" description="YhaN AAA" evidence="3">
    <location>
        <begin position="1"/>
        <end position="209"/>
    </location>
</feature>
<dbReference type="InterPro" id="IPR027417">
    <property type="entry name" value="P-loop_NTPase"/>
</dbReference>
<dbReference type="OrthoDB" id="9764467at2"/>